<dbReference type="Pfam" id="PF17432">
    <property type="entry name" value="DUF3458_C"/>
    <property type="match status" value="1"/>
</dbReference>
<dbReference type="FunFam" id="3.30.2010.30:FF:000002">
    <property type="entry name" value="Putative aminopeptidase N"/>
    <property type="match status" value="1"/>
</dbReference>
<evidence type="ECO:0000256" key="5">
    <source>
        <dbReference type="ARBA" id="ARBA00015611"/>
    </source>
</evidence>
<proteinExistence type="inferred from homology"/>
<dbReference type="CDD" id="cd09600">
    <property type="entry name" value="M1_APN"/>
    <property type="match status" value="1"/>
</dbReference>
<evidence type="ECO:0000256" key="2">
    <source>
        <dbReference type="ARBA" id="ARBA00001947"/>
    </source>
</evidence>
<evidence type="ECO:0000256" key="9">
    <source>
        <dbReference type="ARBA" id="ARBA00022801"/>
    </source>
</evidence>
<dbReference type="InterPro" id="IPR027268">
    <property type="entry name" value="Peptidase_M4/M1_CTD_sf"/>
</dbReference>
<dbReference type="SUPFAM" id="SSF55486">
    <property type="entry name" value="Metalloproteases ('zincins'), catalytic domain"/>
    <property type="match status" value="1"/>
</dbReference>
<reference evidence="17 18" key="1">
    <citation type="submission" date="2019-09" db="EMBL/GenBank/DDBJ databases">
        <authorList>
            <person name="Dittami M. S."/>
        </authorList>
    </citation>
    <scope>NUCLEOTIDE SEQUENCE [LARGE SCALE GENOMIC DNA]</scope>
    <source>
        <strain evidence="17">SPHINGO391</strain>
    </source>
</reference>
<protein>
    <recommendedName>
        <fullName evidence="5 12">Aminopeptidase N</fullName>
        <ecNumber evidence="4 12">3.4.11.2</ecNumber>
    </recommendedName>
</protein>
<dbReference type="Gene3D" id="2.60.40.1840">
    <property type="match status" value="1"/>
</dbReference>
<evidence type="ECO:0000256" key="1">
    <source>
        <dbReference type="ARBA" id="ARBA00000098"/>
    </source>
</evidence>
<evidence type="ECO:0000256" key="7">
    <source>
        <dbReference type="ARBA" id="ARBA00022670"/>
    </source>
</evidence>
<dbReference type="PANTHER" id="PTHR46322">
    <property type="entry name" value="PUROMYCIN-SENSITIVE AMINOPEPTIDASE"/>
    <property type="match status" value="1"/>
</dbReference>
<keyword evidence="11" id="KW-0482">Metalloprotease</keyword>
<evidence type="ECO:0000256" key="6">
    <source>
        <dbReference type="ARBA" id="ARBA00022438"/>
    </source>
</evidence>
<feature type="domain" description="Peptidase M1 alanyl aminopeptidase Ig-like fold" evidence="14">
    <location>
        <begin position="470"/>
        <end position="568"/>
    </location>
</feature>
<evidence type="ECO:0000256" key="8">
    <source>
        <dbReference type="ARBA" id="ARBA00022723"/>
    </source>
</evidence>
<dbReference type="Gene3D" id="2.60.40.1730">
    <property type="entry name" value="tricorn interacting facor f3 domain"/>
    <property type="match status" value="1"/>
</dbReference>
<dbReference type="InterPro" id="IPR045357">
    <property type="entry name" value="Aminopeptidase_N-like_N"/>
</dbReference>
<evidence type="ECO:0000256" key="4">
    <source>
        <dbReference type="ARBA" id="ARBA00012564"/>
    </source>
</evidence>
<name>A0A5E7YMX3_9SPHN</name>
<dbReference type="SUPFAM" id="SSF63737">
    <property type="entry name" value="Leukotriene A4 hydrolase N-terminal domain"/>
    <property type="match status" value="1"/>
</dbReference>
<keyword evidence="9 17" id="KW-0378">Hydrolase</keyword>
<dbReference type="InterPro" id="IPR024601">
    <property type="entry name" value="Peptidase_M1_pepN_C"/>
</dbReference>
<dbReference type="InterPro" id="IPR042097">
    <property type="entry name" value="Aminopeptidase_N-like_N_sf"/>
</dbReference>
<dbReference type="InterPro" id="IPR012779">
    <property type="entry name" value="Peptidase_M1_pepN"/>
</dbReference>
<comment type="similarity">
    <text evidence="3">Belongs to the peptidase M1 family.</text>
</comment>
<feature type="domain" description="Aminopeptidase N-like N-terminal" evidence="16">
    <location>
        <begin position="105"/>
        <end position="212"/>
    </location>
</feature>
<evidence type="ECO:0000313" key="18">
    <source>
        <dbReference type="Proteomes" id="UP000326857"/>
    </source>
</evidence>
<dbReference type="Proteomes" id="UP000326857">
    <property type="component" value="Unassembled WGS sequence"/>
</dbReference>
<evidence type="ECO:0000256" key="10">
    <source>
        <dbReference type="ARBA" id="ARBA00022833"/>
    </source>
</evidence>
<dbReference type="PRINTS" id="PR00756">
    <property type="entry name" value="ALADIPTASE"/>
</dbReference>
<dbReference type="InterPro" id="IPR035414">
    <property type="entry name" value="Peptidase_M1_pepN_Ig-like"/>
</dbReference>
<evidence type="ECO:0000256" key="11">
    <source>
        <dbReference type="ARBA" id="ARBA00023049"/>
    </source>
</evidence>
<evidence type="ECO:0000259" key="14">
    <source>
        <dbReference type="Pfam" id="PF11940"/>
    </source>
</evidence>
<dbReference type="EC" id="3.4.11.2" evidence="4 12"/>
<feature type="domain" description="Peptidase M1 membrane alanine aminopeptidase" evidence="13">
    <location>
        <begin position="254"/>
        <end position="462"/>
    </location>
</feature>
<sequence length="888" mass="97891">MNAHQALAGDRSARPYIRKDMLDLQNSLAHPLVIRREDYTPPEWLVPETSLDFVLDPSTTRVTATLSVTRNGDHASPLRLDGAGQKPLSVTVDGVAINDWRIDGEQLVIPLTGAAHVVETQVEIAPDRNTQLMGLYASGGNLCTQCEAEGFRRITYFPDRPDVLSVYSVRMTADRTHFPVLLANGDPVAQGQLDDGRHWATWHDPFPKPSYLFALVAGDLAVNRGRFTTMSGREVSLGIWVREADLPKTDHALKALELAMAWDETTYGREYDLDVFNIVAVDDFNFGAMENKGLNIFNSRYILADPDTATDYDYDAIAAVVAHEYFHNWSGNRITCRDWFQLSLKEGFTVYRDQGFSADQGSRAVKRIEDVRGLRASQFPEDSGPLAHPVRPESYQEISNFYTATIYNKGAELIRMMAAILGPQGFRAGTDLYFDRYDGTAATCEDFVTSMEEGGKVDLTQFRLWYSQAGTPRVSANLTYETGVSPDGDRAMLRLAQQVPSTPGQPVKSPMVLPLRVRLFGADSGLPLTDERLILFDDTLETVVFDGITERPVLSINRGFSAPVVVESNRSAADLAFLSAHDDDPFARYEAMQQLMLDTLVASAQGRPDHADVIAAVANTLDDAELDLAFVAEAVLLPSESFIGDQMPIVDPEAIFRARESLRRDLGTRLETQWRTAYARAEGQPYTYTPEGKGLRRLRTVALGYIAASGADDAADLAFAQFESADNMTDRMGALTTLVSSESGIRTTALDIFYSQYCDNALVLDKWFQAQALSSRDDTGAIVAGLAEHADFSLSNPNRARSLIGAFGANQRAFNTADGSGYRFLADQLVALDRLNPQTAAKLLPPLGRWRRFDSARAGLMRAELERIVATPGLSKDLFEQASKSLEG</sequence>
<dbReference type="InterPro" id="IPR037144">
    <property type="entry name" value="Peptidase_M1_pepN_C_sf"/>
</dbReference>
<dbReference type="GO" id="GO:0006508">
    <property type="term" value="P:proteolysis"/>
    <property type="evidence" value="ECO:0007669"/>
    <property type="project" value="UniProtKB-UniRule"/>
</dbReference>
<evidence type="ECO:0000259" key="15">
    <source>
        <dbReference type="Pfam" id="PF17432"/>
    </source>
</evidence>
<dbReference type="Pfam" id="PF17900">
    <property type="entry name" value="Peptidase_M1_N"/>
    <property type="match status" value="1"/>
</dbReference>
<dbReference type="InterPro" id="IPR001930">
    <property type="entry name" value="Peptidase_M1"/>
</dbReference>
<keyword evidence="8" id="KW-0479">Metal-binding</keyword>
<evidence type="ECO:0000259" key="13">
    <source>
        <dbReference type="Pfam" id="PF01433"/>
    </source>
</evidence>
<evidence type="ECO:0000313" key="17">
    <source>
        <dbReference type="EMBL" id="VVT08091.1"/>
    </source>
</evidence>
<comment type="cofactor">
    <cofactor evidence="2">
        <name>Zn(2+)</name>
        <dbReference type="ChEBI" id="CHEBI:29105"/>
    </cofactor>
</comment>
<gene>
    <name evidence="17" type="primary">pepN</name>
    <name evidence="17" type="ORF">SPHINGO391_390140</name>
</gene>
<dbReference type="InterPro" id="IPR014782">
    <property type="entry name" value="Peptidase_M1_dom"/>
</dbReference>
<keyword evidence="7" id="KW-0645">Protease</keyword>
<dbReference type="AlphaFoldDB" id="A0A5E7YMX3"/>
<dbReference type="GO" id="GO:0008270">
    <property type="term" value="F:zinc ion binding"/>
    <property type="evidence" value="ECO:0007669"/>
    <property type="project" value="InterPro"/>
</dbReference>
<dbReference type="EMBL" id="CABVLI010000033">
    <property type="protein sequence ID" value="VVT08091.1"/>
    <property type="molecule type" value="Genomic_DNA"/>
</dbReference>
<dbReference type="Gene3D" id="3.30.2010.30">
    <property type="match status" value="1"/>
</dbReference>
<dbReference type="NCBIfam" id="TIGR02414">
    <property type="entry name" value="pepN_proteo"/>
    <property type="match status" value="1"/>
</dbReference>
<keyword evidence="10" id="KW-0862">Zinc</keyword>
<organism evidence="17 18">
    <name type="scientific">Sphingomonas aurantiaca</name>
    <dbReference type="NCBI Taxonomy" id="185949"/>
    <lineage>
        <taxon>Bacteria</taxon>
        <taxon>Pseudomonadati</taxon>
        <taxon>Pseudomonadota</taxon>
        <taxon>Alphaproteobacteria</taxon>
        <taxon>Sphingomonadales</taxon>
        <taxon>Sphingomonadaceae</taxon>
        <taxon>Sphingomonas</taxon>
    </lineage>
</organism>
<feature type="domain" description="Peptidase M1 alanyl aminopeptidase C-terminal" evidence="15">
    <location>
        <begin position="573"/>
        <end position="887"/>
    </location>
</feature>
<evidence type="ECO:0000259" key="16">
    <source>
        <dbReference type="Pfam" id="PF17900"/>
    </source>
</evidence>
<dbReference type="Pfam" id="PF11940">
    <property type="entry name" value="DUF3458"/>
    <property type="match status" value="1"/>
</dbReference>
<accession>A0A5E7YMX3</accession>
<dbReference type="GO" id="GO:0016285">
    <property type="term" value="F:alanyl aminopeptidase activity"/>
    <property type="evidence" value="ECO:0007669"/>
    <property type="project" value="UniProtKB-EC"/>
</dbReference>
<evidence type="ECO:0000256" key="3">
    <source>
        <dbReference type="ARBA" id="ARBA00010136"/>
    </source>
</evidence>
<dbReference type="Pfam" id="PF01433">
    <property type="entry name" value="Peptidase_M1"/>
    <property type="match status" value="1"/>
</dbReference>
<comment type="catalytic activity">
    <reaction evidence="1">
        <text>Release of an N-terminal amino acid, Xaa-|-Yaa- from a peptide, amide or arylamide. Xaa is preferably Ala, but may be most amino acids including Pro (slow action). When a terminal hydrophobic residue is followed by a prolyl residue, the two may be released as an intact Xaa-Pro dipeptide.</text>
        <dbReference type="EC" id="3.4.11.2"/>
    </reaction>
</comment>
<evidence type="ECO:0000256" key="12">
    <source>
        <dbReference type="NCBIfam" id="TIGR02414"/>
    </source>
</evidence>
<dbReference type="PANTHER" id="PTHR46322:SF1">
    <property type="entry name" value="PUROMYCIN-SENSITIVE AMINOPEPTIDASE"/>
    <property type="match status" value="1"/>
</dbReference>
<dbReference type="InterPro" id="IPR038438">
    <property type="entry name" value="PepN_Ig-like_sf"/>
</dbReference>
<dbReference type="Gene3D" id="1.10.390.10">
    <property type="entry name" value="Neutral Protease Domain 2"/>
    <property type="match status" value="1"/>
</dbReference>
<dbReference type="GO" id="GO:0008237">
    <property type="term" value="F:metallopeptidase activity"/>
    <property type="evidence" value="ECO:0007669"/>
    <property type="project" value="UniProtKB-UniRule"/>
</dbReference>
<keyword evidence="6 17" id="KW-0031">Aminopeptidase</keyword>
<dbReference type="Gene3D" id="1.25.50.10">
    <property type="entry name" value="Peptidase M1, alanyl aminopeptidase, C-terminal domain"/>
    <property type="match status" value="1"/>
</dbReference>